<protein>
    <submittedName>
        <fullName evidence="3">Transposase</fullName>
    </submittedName>
</protein>
<sequence>MGFRDADGGRRELRIMIGFEPGARFHCPETGCREDACPVHDGRGRVWRHPDFFRYKAFIHAAMPRVTCPEHGVGTVPAPWAGPGGGFTLLFGAWAVEMARHLPAGTLAGRLDETGTRLWRSVAHCVDEARRLEDHMGVEAVGIDGTGRRGRDHITVVAGLVEHDVTDVTPGRDPATVERFARDFMGHNGGPEYVRLVACDMSPGFPEGHP</sequence>
<dbReference type="PANTHER" id="PTHR33498">
    <property type="entry name" value="TRANSPOSASE FOR INSERTION SEQUENCE ELEMENT IS1557"/>
    <property type="match status" value="1"/>
</dbReference>
<dbReference type="PANTHER" id="PTHR33498:SF1">
    <property type="entry name" value="TRANSPOSASE FOR INSERTION SEQUENCE ELEMENT IS1557"/>
    <property type="match status" value="1"/>
</dbReference>
<evidence type="ECO:0000259" key="1">
    <source>
        <dbReference type="Pfam" id="PF01610"/>
    </source>
</evidence>
<dbReference type="Pfam" id="PF14690">
    <property type="entry name" value="Zn_ribbon_ISL3"/>
    <property type="match status" value="1"/>
</dbReference>
<dbReference type="InterPro" id="IPR047951">
    <property type="entry name" value="Transpos_ISL3"/>
</dbReference>
<feature type="domain" description="Transposase IS204/IS1001/IS1096/IS1165 DDE" evidence="1">
    <location>
        <begin position="141"/>
        <end position="205"/>
    </location>
</feature>
<evidence type="ECO:0000259" key="2">
    <source>
        <dbReference type="Pfam" id="PF14690"/>
    </source>
</evidence>
<evidence type="ECO:0000313" key="4">
    <source>
        <dbReference type="Proteomes" id="UP000067206"/>
    </source>
</evidence>
<proteinExistence type="predicted"/>
<dbReference type="Proteomes" id="UP000067206">
    <property type="component" value="Chromosome"/>
</dbReference>
<gene>
    <name evidence="3" type="ORF">RY67_1177</name>
</gene>
<evidence type="ECO:0000313" key="3">
    <source>
        <dbReference type="EMBL" id="ALE09211.1"/>
    </source>
</evidence>
<dbReference type="AlphaFoldDB" id="A0A0M3T621"/>
<reference evidence="3 4" key="1">
    <citation type="submission" date="2014-12" db="EMBL/GenBank/DDBJ databases">
        <title>Complete genome sequence of Bifidobacterium longum subsp. infantis BT1.</title>
        <authorList>
            <person name="Kim J.F."/>
            <person name="Kwak M.-J."/>
        </authorList>
    </citation>
    <scope>NUCLEOTIDE SEQUENCE [LARGE SCALE GENOMIC DNA]</scope>
    <source>
        <strain evidence="3 4">BT1</strain>
    </source>
</reference>
<dbReference type="InterPro" id="IPR029261">
    <property type="entry name" value="Transposase_Znf"/>
</dbReference>
<dbReference type="InterPro" id="IPR002560">
    <property type="entry name" value="Transposase_DDE"/>
</dbReference>
<accession>A0A0M3T621</accession>
<dbReference type="Pfam" id="PF01610">
    <property type="entry name" value="DDE_Tnp_ISL3"/>
    <property type="match status" value="1"/>
</dbReference>
<dbReference type="EMBL" id="CP010411">
    <property type="protein sequence ID" value="ALE09211.1"/>
    <property type="molecule type" value="Genomic_DNA"/>
</dbReference>
<dbReference type="PATRIC" id="fig|1682.24.peg.1142"/>
<feature type="domain" description="Transposase IS204/IS1001/IS1096/IS1165 zinc-finger" evidence="2">
    <location>
        <begin position="25"/>
        <end position="71"/>
    </location>
</feature>
<name>A0A0M3T621_BIFLI</name>
<organism evidence="3 4">
    <name type="scientific">Bifidobacterium longum subsp. infantis</name>
    <dbReference type="NCBI Taxonomy" id="1682"/>
    <lineage>
        <taxon>Bacteria</taxon>
        <taxon>Bacillati</taxon>
        <taxon>Actinomycetota</taxon>
        <taxon>Actinomycetes</taxon>
        <taxon>Bifidobacteriales</taxon>
        <taxon>Bifidobacteriaceae</taxon>
        <taxon>Bifidobacterium</taxon>
    </lineage>
</organism>